<reference evidence="1 2" key="1">
    <citation type="journal article" date="2019" name="Environ. Microbiol.">
        <title>Genomics insights into ecotype formation of ammonia-oxidizing archaea in the deep ocean.</title>
        <authorList>
            <person name="Wang Y."/>
            <person name="Huang J.M."/>
            <person name="Cui G.J."/>
            <person name="Nunoura T."/>
            <person name="Takaki Y."/>
            <person name="Li W.L."/>
            <person name="Li J."/>
            <person name="Gao Z.M."/>
            <person name="Takai K."/>
            <person name="Zhang A.Q."/>
            <person name="Stepanauskas R."/>
        </authorList>
    </citation>
    <scope>NUCLEOTIDE SEQUENCE [LARGE SCALE GENOMIC DNA]</scope>
    <source>
        <strain evidence="1 2">G13</strain>
    </source>
</reference>
<dbReference type="Proteomes" id="UP000534207">
    <property type="component" value="Unassembled WGS sequence"/>
</dbReference>
<sequence>MTAEQQLKTVGKYPLNISGEEAIQADIVSIPLNYLKLDPNNVRFKHIPTPLSDKEIEEHILLESDTKSLLREIKFSRGLSEAPFVKKLSDLEYLVIEGNRRTVCMRTLVGEISSGKEKDIPRERIDPIDCILLPENMKSADIALLLTRIHVSGKKDWPAMDKGAHVYDLIEIHGMDYDDVAKAVHISKNTISQNVKAYKQTLLYHEKFPEDESWLQRFSHFLELYKKRGLKEWVEVPDNMKEFMQWINKGQIPMAIQVRKLDKIILEDKEAYKAMTKGGTIEHALEIFAQNESVKKTDEGSDTQMKNWLVMIKSFPRDKMQELAKDRAKLEEYEEAHREFGKLLKDVKALG</sequence>
<accession>A0A7K4NSL9</accession>
<dbReference type="AlphaFoldDB" id="A0A7K4NSL9"/>
<protein>
    <recommendedName>
        <fullName evidence="3">ParB N-terminal domain-containing protein</fullName>
    </recommendedName>
</protein>
<gene>
    <name evidence="1" type="ORF">HX827_01675</name>
</gene>
<organism evidence="1 2">
    <name type="scientific">Marine Group I thaumarchaeote</name>
    <dbReference type="NCBI Taxonomy" id="2511932"/>
    <lineage>
        <taxon>Archaea</taxon>
        <taxon>Nitrososphaerota</taxon>
        <taxon>Marine Group I</taxon>
    </lineage>
</organism>
<dbReference type="EMBL" id="JACASW010000002">
    <property type="protein sequence ID" value="NWK06036.1"/>
    <property type="molecule type" value="Genomic_DNA"/>
</dbReference>
<evidence type="ECO:0008006" key="3">
    <source>
        <dbReference type="Google" id="ProtNLM"/>
    </source>
</evidence>
<name>A0A7K4NSL9_9ARCH</name>
<evidence type="ECO:0000313" key="1">
    <source>
        <dbReference type="EMBL" id="NWK06036.1"/>
    </source>
</evidence>
<comment type="caution">
    <text evidence="1">The sequence shown here is derived from an EMBL/GenBank/DDBJ whole genome shotgun (WGS) entry which is preliminary data.</text>
</comment>
<evidence type="ECO:0000313" key="2">
    <source>
        <dbReference type="Proteomes" id="UP000534207"/>
    </source>
</evidence>
<proteinExistence type="predicted"/>